<evidence type="ECO:0000259" key="1">
    <source>
        <dbReference type="PROSITE" id="PS51471"/>
    </source>
</evidence>
<dbReference type="SUPFAM" id="SSF51197">
    <property type="entry name" value="Clavaminate synthase-like"/>
    <property type="match status" value="1"/>
</dbReference>
<dbReference type="EMBL" id="UGOD01000001">
    <property type="protein sequence ID" value="STX52152.1"/>
    <property type="molecule type" value="Genomic_DNA"/>
</dbReference>
<organism evidence="2 3">
    <name type="scientific">Legionella busanensis</name>
    <dbReference type="NCBI Taxonomy" id="190655"/>
    <lineage>
        <taxon>Bacteria</taxon>
        <taxon>Pseudomonadati</taxon>
        <taxon>Pseudomonadota</taxon>
        <taxon>Gammaproteobacteria</taxon>
        <taxon>Legionellales</taxon>
        <taxon>Legionellaceae</taxon>
        <taxon>Legionella</taxon>
    </lineage>
</organism>
<dbReference type="AlphaFoldDB" id="A0A378JVB6"/>
<dbReference type="PANTHER" id="PTHR12463">
    <property type="entry name" value="OXYGENASE-RELATED"/>
    <property type="match status" value="1"/>
</dbReference>
<dbReference type="GO" id="GO:0016491">
    <property type="term" value="F:oxidoreductase activity"/>
    <property type="evidence" value="ECO:0007669"/>
    <property type="project" value="TreeGrafter"/>
</dbReference>
<dbReference type="Gene3D" id="2.60.120.590">
    <property type="entry name" value="Alpha-ketoglutarate-dependent dioxygenase AlkB-like"/>
    <property type="match status" value="1"/>
</dbReference>
<gene>
    <name evidence="2" type="ORF">NCTC13316_02256</name>
</gene>
<dbReference type="PROSITE" id="PS51471">
    <property type="entry name" value="FE2OG_OXY"/>
    <property type="match status" value="1"/>
</dbReference>
<name>A0A378JVB6_9GAMM</name>
<feature type="domain" description="Fe2OG dioxygenase" evidence="1">
    <location>
        <begin position="91"/>
        <end position="181"/>
    </location>
</feature>
<evidence type="ECO:0000313" key="3">
    <source>
        <dbReference type="Proteomes" id="UP000254794"/>
    </source>
</evidence>
<reference evidence="2 3" key="1">
    <citation type="submission" date="2018-06" db="EMBL/GenBank/DDBJ databases">
        <authorList>
            <consortium name="Pathogen Informatics"/>
            <person name="Doyle S."/>
        </authorList>
    </citation>
    <scope>NUCLEOTIDE SEQUENCE [LARGE SCALE GENOMIC DNA]</scope>
    <source>
        <strain evidence="2 3">NCTC13316</strain>
    </source>
</reference>
<dbReference type="InterPro" id="IPR027450">
    <property type="entry name" value="AlkB-like"/>
</dbReference>
<accession>A0A378JVB6</accession>
<dbReference type="Pfam" id="PF13532">
    <property type="entry name" value="2OG-FeII_Oxy_2"/>
    <property type="match status" value="1"/>
</dbReference>
<dbReference type="InterPro" id="IPR037151">
    <property type="entry name" value="AlkB-like_sf"/>
</dbReference>
<dbReference type="GO" id="GO:0032451">
    <property type="term" value="F:demethylase activity"/>
    <property type="evidence" value="ECO:0007669"/>
    <property type="project" value="TreeGrafter"/>
</dbReference>
<dbReference type="PANTHER" id="PTHR12463:SF1">
    <property type="entry name" value="2-OXOGLUTARATE AND FE-DEPENDENT OXYGENASE FAMILY PROTEIN"/>
    <property type="match status" value="1"/>
</dbReference>
<proteinExistence type="predicted"/>
<dbReference type="InterPro" id="IPR032857">
    <property type="entry name" value="ALKBH4"/>
</dbReference>
<dbReference type="OrthoDB" id="278699at2"/>
<protein>
    <recommendedName>
        <fullName evidence="1">Fe2OG dioxygenase domain-containing protein</fullName>
    </recommendedName>
</protein>
<dbReference type="InterPro" id="IPR005123">
    <property type="entry name" value="Oxoglu/Fe-dep_dioxygenase_dom"/>
</dbReference>
<evidence type="ECO:0000313" key="2">
    <source>
        <dbReference type="EMBL" id="STX52152.1"/>
    </source>
</evidence>
<dbReference type="GO" id="GO:0070988">
    <property type="term" value="P:demethylation"/>
    <property type="evidence" value="ECO:0007669"/>
    <property type="project" value="InterPro"/>
</dbReference>
<dbReference type="RefSeq" id="WP_115331730.1">
    <property type="nucleotide sequence ID" value="NZ_CAAAHP010000012.1"/>
</dbReference>
<sequence length="181" mass="21289">MTTPDYLNTLGLAYFQHFISKEEEKSLIQHIQNLSWQKVSLFGQVAKRRVVHFGLDYHYESRTVKPTTPPPFFLQKTITSAANLLDKSSNHIDEILITEYPILAGINWHRDAPAFKEVIGISLLNPTIIYFRKRTNKQEQIKLILEPCSVYILKDEIRWEWEHRIPPVKALRYSITLRTLR</sequence>
<dbReference type="Proteomes" id="UP000254794">
    <property type="component" value="Unassembled WGS sequence"/>
</dbReference>
<keyword evidence="3" id="KW-1185">Reference proteome</keyword>